<keyword evidence="1" id="KW-1015">Disulfide bond</keyword>
<accession>A0ABY1I2K4</accession>
<evidence type="ECO:0000313" key="4">
    <source>
        <dbReference type="Proteomes" id="UP000184390"/>
    </source>
</evidence>
<dbReference type="SUPFAM" id="SSF57095">
    <property type="entry name" value="Scorpion toxin-like"/>
    <property type="match status" value="1"/>
</dbReference>
<dbReference type="Pfam" id="PF01097">
    <property type="entry name" value="Defensin_2"/>
    <property type="match status" value="1"/>
</dbReference>
<dbReference type="EMBL" id="FQYL01000002">
    <property type="protein sequence ID" value="SHI50734.1"/>
    <property type="molecule type" value="Genomic_DNA"/>
</dbReference>
<dbReference type="InterPro" id="IPR001542">
    <property type="entry name" value="Defensin_invertebrate/fungal"/>
</dbReference>
<comment type="caution">
    <text evidence="3">The sequence shown here is derived from an EMBL/GenBank/DDBJ whole genome shotgun (WGS) entry which is preliminary data.</text>
</comment>
<reference evidence="3 4" key="1">
    <citation type="submission" date="2016-11" db="EMBL/GenBank/DDBJ databases">
        <authorList>
            <person name="Varghese N."/>
            <person name="Submissions S."/>
        </authorList>
    </citation>
    <scope>NUCLEOTIDE SEQUENCE [LARGE SCALE GENOMIC DNA]</scope>
    <source>
        <strain evidence="3 4">PA</strain>
    </source>
</reference>
<dbReference type="NCBIfam" id="NF038042">
    <property type="entry name" value="actinodefensin"/>
    <property type="match status" value="1"/>
</dbReference>
<dbReference type="RefSeq" id="WP_073451525.1">
    <property type="nucleotide sequence ID" value="NZ_BDIO01000006.1"/>
</dbReference>
<dbReference type="Proteomes" id="UP000184390">
    <property type="component" value="Unassembled WGS sequence"/>
</dbReference>
<keyword evidence="4" id="KW-1185">Reference proteome</keyword>
<gene>
    <name evidence="3" type="ORF">SAMN05216246_102304</name>
</gene>
<feature type="domain" description="Invertebrate defensins family profile" evidence="2">
    <location>
        <begin position="33"/>
        <end position="69"/>
    </location>
</feature>
<evidence type="ECO:0000256" key="1">
    <source>
        <dbReference type="ARBA" id="ARBA00023157"/>
    </source>
</evidence>
<evidence type="ECO:0000313" key="3">
    <source>
        <dbReference type="EMBL" id="SHI50734.1"/>
    </source>
</evidence>
<protein>
    <submittedName>
        <fullName evidence="3">Arthropod defensin</fullName>
    </submittedName>
</protein>
<sequence>MDKFTRRTADLAANELGDDINAETRTPLEDAEGFGCPFNAYQCHSHCLSIGRRGGYCRGLVRQTCVCYR</sequence>
<organism evidence="3 4">
    <name type="scientific">Actinomyces denticolens</name>
    <dbReference type="NCBI Taxonomy" id="52767"/>
    <lineage>
        <taxon>Bacteria</taxon>
        <taxon>Bacillati</taxon>
        <taxon>Actinomycetota</taxon>
        <taxon>Actinomycetes</taxon>
        <taxon>Actinomycetales</taxon>
        <taxon>Actinomycetaceae</taxon>
        <taxon>Actinomyces</taxon>
    </lineage>
</organism>
<dbReference type="InterPro" id="IPR036574">
    <property type="entry name" value="Scorpion_toxin-like_sf"/>
</dbReference>
<evidence type="ECO:0000259" key="2">
    <source>
        <dbReference type="PROSITE" id="PS51378"/>
    </source>
</evidence>
<proteinExistence type="predicted"/>
<dbReference type="PROSITE" id="PS51378">
    <property type="entry name" value="INVERT_DEFENSINS"/>
    <property type="match status" value="1"/>
</dbReference>
<name>A0ABY1I2K4_9ACTO</name>
<dbReference type="Gene3D" id="3.30.30.10">
    <property type="entry name" value="Knottin, scorpion toxin-like"/>
    <property type="match status" value="1"/>
</dbReference>